<gene>
    <name evidence="1" type="ORF">L3Q82_024671</name>
</gene>
<dbReference type="Proteomes" id="UP000831701">
    <property type="component" value="Chromosome 7"/>
</dbReference>
<proteinExistence type="predicted"/>
<evidence type="ECO:0000313" key="1">
    <source>
        <dbReference type="EMBL" id="KAI3369864.1"/>
    </source>
</evidence>
<sequence length="185" mass="20339">MKTLCVAVVVLSLSSVCQPAPLDCEKLLKPLDSNTDLSGTWYFIAFSSGNCLVPLLLNFIFLPSVKVDITPRDKPNIYNATFNIKVSGYCENETSPFIYVNSSAFDIDPNNVPTGGPSELLQSGCSDCLVVKDTDVINIFGFFSKRQTVTAAELREFETQAECLGWSKPQVFDTDHGEKIDVHAE</sequence>
<accession>A0ACB8WQJ7</accession>
<evidence type="ECO:0000313" key="2">
    <source>
        <dbReference type="Proteomes" id="UP000831701"/>
    </source>
</evidence>
<name>A0ACB8WQJ7_9TELE</name>
<protein>
    <submittedName>
        <fullName evidence="1">Uncharacterized protein</fullName>
    </submittedName>
</protein>
<organism evidence="1 2">
    <name type="scientific">Scortum barcoo</name>
    <name type="common">barcoo grunter</name>
    <dbReference type="NCBI Taxonomy" id="214431"/>
    <lineage>
        <taxon>Eukaryota</taxon>
        <taxon>Metazoa</taxon>
        <taxon>Chordata</taxon>
        <taxon>Craniata</taxon>
        <taxon>Vertebrata</taxon>
        <taxon>Euteleostomi</taxon>
        <taxon>Actinopterygii</taxon>
        <taxon>Neopterygii</taxon>
        <taxon>Teleostei</taxon>
        <taxon>Neoteleostei</taxon>
        <taxon>Acanthomorphata</taxon>
        <taxon>Eupercaria</taxon>
        <taxon>Centrarchiformes</taxon>
        <taxon>Terapontoidei</taxon>
        <taxon>Terapontidae</taxon>
        <taxon>Scortum</taxon>
    </lineage>
</organism>
<dbReference type="EMBL" id="CM041537">
    <property type="protein sequence ID" value="KAI3369864.1"/>
    <property type="molecule type" value="Genomic_DNA"/>
</dbReference>
<comment type="caution">
    <text evidence="1">The sequence shown here is derived from an EMBL/GenBank/DDBJ whole genome shotgun (WGS) entry which is preliminary data.</text>
</comment>
<keyword evidence="2" id="KW-1185">Reference proteome</keyword>
<reference evidence="1" key="1">
    <citation type="submission" date="2022-04" db="EMBL/GenBank/DDBJ databases">
        <title>Jade perch genome.</title>
        <authorList>
            <person name="Chao B."/>
        </authorList>
    </citation>
    <scope>NUCLEOTIDE SEQUENCE</scope>
    <source>
        <strain evidence="1">CB-2022</strain>
    </source>
</reference>